<evidence type="ECO:0000313" key="7">
    <source>
        <dbReference type="EMBL" id="CAF4618360.1"/>
    </source>
</evidence>
<evidence type="ECO:0000313" key="9">
    <source>
        <dbReference type="Proteomes" id="UP000681720"/>
    </source>
</evidence>
<keyword evidence="4 5" id="KW-0808">Transferase</keyword>
<dbReference type="PANTHER" id="PTHR11929:SF145">
    <property type="entry name" value="ALPHA-(1,3)-FUCOSYLTRANSFERASE FUT-1"/>
    <property type="match status" value="1"/>
</dbReference>
<dbReference type="InterPro" id="IPR001503">
    <property type="entry name" value="Glyco_trans_10"/>
</dbReference>
<keyword evidence="5" id="KW-0472">Membrane</keyword>
<reference evidence="7" key="1">
    <citation type="submission" date="2021-02" db="EMBL/GenBank/DDBJ databases">
        <authorList>
            <person name="Nowell W R."/>
        </authorList>
    </citation>
    <scope>NUCLEOTIDE SEQUENCE</scope>
</reference>
<evidence type="ECO:0000256" key="2">
    <source>
        <dbReference type="ARBA" id="ARBA00008919"/>
    </source>
</evidence>
<name>A0A8S2Z8P1_9BILA</name>
<keyword evidence="5" id="KW-0812">Transmembrane</keyword>
<dbReference type="InterPro" id="IPR055270">
    <property type="entry name" value="Glyco_tran_10_C"/>
</dbReference>
<feature type="non-terminal residue" evidence="7">
    <location>
        <position position="63"/>
    </location>
</feature>
<dbReference type="PANTHER" id="PTHR11929">
    <property type="entry name" value="ALPHA- 1,3 -FUCOSYLTRANSFERASE"/>
    <property type="match status" value="1"/>
</dbReference>
<dbReference type="AlphaFoldDB" id="A0A8S2Z8P1"/>
<dbReference type="GO" id="GO:0032580">
    <property type="term" value="C:Golgi cisterna membrane"/>
    <property type="evidence" value="ECO:0007669"/>
    <property type="project" value="UniProtKB-SubCell"/>
</dbReference>
<gene>
    <name evidence="8" type="ORF">BYL167_LOCUS41098</name>
    <name evidence="7" type="ORF">GIL414_LOCUS39661</name>
</gene>
<keyword evidence="3 5" id="KW-0328">Glycosyltransferase</keyword>
<comment type="pathway">
    <text evidence="1">Protein modification; protein glycosylation.</text>
</comment>
<dbReference type="EMBL" id="CAJOBJ010108089">
    <property type="protein sequence ID" value="CAF4618360.1"/>
    <property type="molecule type" value="Genomic_DNA"/>
</dbReference>
<dbReference type="Gene3D" id="3.40.50.11660">
    <property type="entry name" value="Glycosyl transferase family 10, C-terminal domain"/>
    <property type="match status" value="1"/>
</dbReference>
<evidence type="ECO:0000256" key="3">
    <source>
        <dbReference type="ARBA" id="ARBA00022676"/>
    </source>
</evidence>
<protein>
    <recommendedName>
        <fullName evidence="5">Fucosyltransferase</fullName>
        <ecNumber evidence="5">2.4.1.-</ecNumber>
    </recommendedName>
</protein>
<evidence type="ECO:0000256" key="4">
    <source>
        <dbReference type="ARBA" id="ARBA00022679"/>
    </source>
</evidence>
<evidence type="ECO:0000259" key="6">
    <source>
        <dbReference type="Pfam" id="PF00852"/>
    </source>
</evidence>
<sequence>MSGCVEKTLPNYRFYLSFENSKCDTYITEKYWMHGLNGEAIPIVMGAKIEQYERIAIPNSYIH</sequence>
<dbReference type="Pfam" id="PF00852">
    <property type="entry name" value="Glyco_transf_10"/>
    <property type="match status" value="1"/>
</dbReference>
<accession>A0A8S2Z8P1</accession>
<keyword evidence="5" id="KW-0333">Golgi apparatus</keyword>
<dbReference type="SUPFAM" id="SSF53756">
    <property type="entry name" value="UDP-Glycosyltransferase/glycogen phosphorylase"/>
    <property type="match status" value="1"/>
</dbReference>
<comment type="subcellular location">
    <subcellularLocation>
        <location evidence="5">Golgi apparatus</location>
        <location evidence="5">Golgi stack membrane</location>
        <topology evidence="5">Single-pass type II membrane protein</topology>
    </subcellularLocation>
</comment>
<dbReference type="InterPro" id="IPR038577">
    <property type="entry name" value="GT10-like_C_sf"/>
</dbReference>
<comment type="caution">
    <text evidence="7">The sequence shown here is derived from an EMBL/GenBank/DDBJ whole genome shotgun (WGS) entry which is preliminary data.</text>
</comment>
<feature type="domain" description="Fucosyltransferase C-terminal" evidence="6">
    <location>
        <begin position="3"/>
        <end position="63"/>
    </location>
</feature>
<dbReference type="GO" id="GO:0046920">
    <property type="term" value="F:alpha-(1-&gt;3)-fucosyltransferase activity"/>
    <property type="evidence" value="ECO:0007669"/>
    <property type="project" value="TreeGrafter"/>
</dbReference>
<evidence type="ECO:0000313" key="8">
    <source>
        <dbReference type="EMBL" id="CAF4624322.1"/>
    </source>
</evidence>
<dbReference type="EMBL" id="CAJOBH010103348">
    <property type="protein sequence ID" value="CAF4624322.1"/>
    <property type="molecule type" value="Genomic_DNA"/>
</dbReference>
<evidence type="ECO:0000256" key="5">
    <source>
        <dbReference type="RuleBase" id="RU003832"/>
    </source>
</evidence>
<dbReference type="Proteomes" id="UP000681720">
    <property type="component" value="Unassembled WGS sequence"/>
</dbReference>
<dbReference type="EC" id="2.4.1.-" evidence="5"/>
<dbReference type="Proteomes" id="UP000681967">
    <property type="component" value="Unassembled WGS sequence"/>
</dbReference>
<comment type="similarity">
    <text evidence="2 5">Belongs to the glycosyltransferase 10 family.</text>
</comment>
<evidence type="ECO:0000256" key="1">
    <source>
        <dbReference type="ARBA" id="ARBA00004922"/>
    </source>
</evidence>
<organism evidence="7 9">
    <name type="scientific">Rotaria magnacalcarata</name>
    <dbReference type="NCBI Taxonomy" id="392030"/>
    <lineage>
        <taxon>Eukaryota</taxon>
        <taxon>Metazoa</taxon>
        <taxon>Spiralia</taxon>
        <taxon>Gnathifera</taxon>
        <taxon>Rotifera</taxon>
        <taxon>Eurotatoria</taxon>
        <taxon>Bdelloidea</taxon>
        <taxon>Philodinida</taxon>
        <taxon>Philodinidae</taxon>
        <taxon>Rotaria</taxon>
    </lineage>
</organism>
<proteinExistence type="inferred from homology"/>